<protein>
    <submittedName>
        <fullName evidence="2">Uncharacterized protein</fullName>
    </submittedName>
</protein>
<organism evidence="2 3">
    <name type="scientific">Suillus placidus</name>
    <dbReference type="NCBI Taxonomy" id="48579"/>
    <lineage>
        <taxon>Eukaryota</taxon>
        <taxon>Fungi</taxon>
        <taxon>Dikarya</taxon>
        <taxon>Basidiomycota</taxon>
        <taxon>Agaricomycotina</taxon>
        <taxon>Agaricomycetes</taxon>
        <taxon>Agaricomycetidae</taxon>
        <taxon>Boletales</taxon>
        <taxon>Suillineae</taxon>
        <taxon>Suillaceae</taxon>
        <taxon>Suillus</taxon>
    </lineage>
</organism>
<proteinExistence type="predicted"/>
<dbReference type="Proteomes" id="UP000714275">
    <property type="component" value="Unassembled WGS sequence"/>
</dbReference>
<keyword evidence="1" id="KW-0472">Membrane</keyword>
<evidence type="ECO:0000256" key="1">
    <source>
        <dbReference type="SAM" id="Phobius"/>
    </source>
</evidence>
<dbReference type="OrthoDB" id="2691993at2759"/>
<feature type="transmembrane region" description="Helical" evidence="1">
    <location>
        <begin position="83"/>
        <end position="107"/>
    </location>
</feature>
<evidence type="ECO:0000313" key="3">
    <source>
        <dbReference type="Proteomes" id="UP000714275"/>
    </source>
</evidence>
<sequence>MHRVHRLCPRYVIALCAASESRLCLNTNLRLLTAARGWRNPNGALLNGIMAILLIISYTSPSSVLFFNIAYSSDGSDVVVPVAIAGIPILLLGVTLLLQVVIVLFGLRTVTILTWSSSPFDVTAALVYHTRLTPVPFQCMRSVSDVFGGPAKPSESQPRSWRAHSSIRKVVISLWGLVVAYAVWGVVVVLSLEAAS</sequence>
<gene>
    <name evidence="2" type="ORF">EV702DRAFT_774315</name>
</gene>
<comment type="caution">
    <text evidence="2">The sequence shown here is derived from an EMBL/GenBank/DDBJ whole genome shotgun (WGS) entry which is preliminary data.</text>
</comment>
<accession>A0A9P7A0T0</accession>
<feature type="transmembrane region" description="Helical" evidence="1">
    <location>
        <begin position="170"/>
        <end position="192"/>
    </location>
</feature>
<dbReference type="AlphaFoldDB" id="A0A9P7A0T0"/>
<feature type="transmembrane region" description="Helical" evidence="1">
    <location>
        <begin position="45"/>
        <end position="71"/>
    </location>
</feature>
<dbReference type="EMBL" id="JABBWD010000009">
    <property type="protein sequence ID" value="KAG1780339.1"/>
    <property type="molecule type" value="Genomic_DNA"/>
</dbReference>
<evidence type="ECO:0000313" key="2">
    <source>
        <dbReference type="EMBL" id="KAG1780339.1"/>
    </source>
</evidence>
<keyword evidence="1" id="KW-1133">Transmembrane helix</keyword>
<reference evidence="2" key="1">
    <citation type="journal article" date="2020" name="New Phytol.">
        <title>Comparative genomics reveals dynamic genome evolution in host specialist ectomycorrhizal fungi.</title>
        <authorList>
            <person name="Lofgren L.A."/>
            <person name="Nguyen N.H."/>
            <person name="Vilgalys R."/>
            <person name="Ruytinx J."/>
            <person name="Liao H.L."/>
            <person name="Branco S."/>
            <person name="Kuo A."/>
            <person name="LaButti K."/>
            <person name="Lipzen A."/>
            <person name="Andreopoulos W."/>
            <person name="Pangilinan J."/>
            <person name="Riley R."/>
            <person name="Hundley H."/>
            <person name="Na H."/>
            <person name="Barry K."/>
            <person name="Grigoriev I.V."/>
            <person name="Stajich J.E."/>
            <person name="Kennedy P.G."/>
        </authorList>
    </citation>
    <scope>NUCLEOTIDE SEQUENCE</scope>
    <source>
        <strain evidence="2">DOB743</strain>
    </source>
</reference>
<name>A0A9P7A0T0_9AGAM</name>
<keyword evidence="1" id="KW-0812">Transmembrane</keyword>
<keyword evidence="3" id="KW-1185">Reference proteome</keyword>